<evidence type="ECO:0000256" key="2">
    <source>
        <dbReference type="SAM" id="Phobius"/>
    </source>
</evidence>
<name>A0A8S1J6J6_9CHLO</name>
<dbReference type="SUPFAM" id="SSF46565">
    <property type="entry name" value="Chaperone J-domain"/>
    <property type="match status" value="1"/>
</dbReference>
<keyword evidence="2" id="KW-0812">Transmembrane</keyword>
<dbReference type="Proteomes" id="UP000708148">
    <property type="component" value="Unassembled WGS sequence"/>
</dbReference>
<evidence type="ECO:0000313" key="4">
    <source>
        <dbReference type="Proteomes" id="UP000708148"/>
    </source>
</evidence>
<proteinExistence type="predicted"/>
<dbReference type="InterPro" id="IPR036869">
    <property type="entry name" value="J_dom_sf"/>
</dbReference>
<evidence type="ECO:0000313" key="3">
    <source>
        <dbReference type="EMBL" id="CAD7703258.1"/>
    </source>
</evidence>
<reference evidence="3" key="1">
    <citation type="submission" date="2020-12" db="EMBL/GenBank/DDBJ databases">
        <authorList>
            <person name="Iha C."/>
        </authorList>
    </citation>
    <scope>NUCLEOTIDE SEQUENCE</scope>
</reference>
<dbReference type="EMBL" id="CAJHUC010002133">
    <property type="protein sequence ID" value="CAD7703258.1"/>
    <property type="molecule type" value="Genomic_DNA"/>
</dbReference>
<feature type="transmembrane region" description="Helical" evidence="2">
    <location>
        <begin position="171"/>
        <end position="191"/>
    </location>
</feature>
<feature type="region of interest" description="Disordered" evidence="1">
    <location>
        <begin position="1"/>
        <end position="29"/>
    </location>
</feature>
<evidence type="ECO:0000256" key="1">
    <source>
        <dbReference type="SAM" id="MobiDB-lite"/>
    </source>
</evidence>
<protein>
    <submittedName>
        <fullName evidence="3">Uncharacterized protein</fullName>
    </submittedName>
</protein>
<gene>
    <name evidence="3" type="ORF">OSTQU699_LOCUS8615</name>
</gene>
<dbReference type="OrthoDB" id="445556at2759"/>
<comment type="caution">
    <text evidence="3">The sequence shown here is derived from an EMBL/GenBank/DDBJ whole genome shotgun (WGS) entry which is preliminary data.</text>
</comment>
<keyword evidence="2" id="KW-1133">Transmembrane helix</keyword>
<dbReference type="Gene3D" id="1.10.287.110">
    <property type="entry name" value="DnaJ domain"/>
    <property type="match status" value="1"/>
</dbReference>
<dbReference type="AlphaFoldDB" id="A0A8S1J6J6"/>
<sequence>MSVQLEGQGDDSAASGAAAQGSAEVEQQAELRASTRDGWGRNAAFGSAAAECRRIADLKYNYYAILKVARDTPHTEVRHNWSRLRKIVAADDAAHLPLAKPASALCDAAFAVLKDPVRKALYDQCACRTAALEGTAIEDRDRSPENSDQAVPKLVHRVLNCPGGALVTCCIFVPGLVISILVTGLMWILVMPFRLAWRCTRGCLGLLDTNRVGRKKGMEGEGRRKGQEGGCLRAPRLDISVVGVAHGDERGRMLKRTDGIWSRIGEVEAHANGEPG</sequence>
<keyword evidence="2" id="KW-0472">Membrane</keyword>
<organism evidence="3 4">
    <name type="scientific">Ostreobium quekettii</name>
    <dbReference type="NCBI Taxonomy" id="121088"/>
    <lineage>
        <taxon>Eukaryota</taxon>
        <taxon>Viridiplantae</taxon>
        <taxon>Chlorophyta</taxon>
        <taxon>core chlorophytes</taxon>
        <taxon>Ulvophyceae</taxon>
        <taxon>TCBD clade</taxon>
        <taxon>Bryopsidales</taxon>
        <taxon>Ostreobineae</taxon>
        <taxon>Ostreobiaceae</taxon>
        <taxon>Ostreobium</taxon>
    </lineage>
</organism>
<keyword evidence="4" id="KW-1185">Reference proteome</keyword>
<accession>A0A8S1J6J6</accession>